<dbReference type="EMBL" id="CAJJDN010000060">
    <property type="protein sequence ID" value="CAD8093197.1"/>
    <property type="molecule type" value="Genomic_DNA"/>
</dbReference>
<dbReference type="PROSITE" id="PS50199">
    <property type="entry name" value="ZF_RANBP2_2"/>
    <property type="match status" value="1"/>
</dbReference>
<gene>
    <name evidence="11" type="ORF">PSON_ATCC_30995.1.T0600144</name>
</gene>
<dbReference type="PANTHER" id="PTHR13948:SF3">
    <property type="entry name" value="FI21118P1"/>
    <property type="match status" value="1"/>
</dbReference>
<dbReference type="SMART" id="SM00547">
    <property type="entry name" value="ZnF_RBZ"/>
    <property type="match status" value="1"/>
</dbReference>
<dbReference type="Proteomes" id="UP000692954">
    <property type="component" value="Unassembled WGS sequence"/>
</dbReference>
<evidence type="ECO:0000256" key="1">
    <source>
        <dbReference type="ARBA" id="ARBA00004123"/>
    </source>
</evidence>
<feature type="region of interest" description="Disordered" evidence="8">
    <location>
        <begin position="387"/>
        <end position="412"/>
    </location>
</feature>
<reference evidence="11" key="1">
    <citation type="submission" date="2021-01" db="EMBL/GenBank/DDBJ databases">
        <authorList>
            <consortium name="Genoscope - CEA"/>
            <person name="William W."/>
        </authorList>
    </citation>
    <scope>NUCLEOTIDE SEQUENCE</scope>
</reference>
<sequence length="643" mass="74827">MDFHHKNNERNNKHVNEKQNYDRNEKYNDRNNDRNNERNNERNNDRNDRYDNKNDRKRKDRHQKRKNRKYSSSSISRPSSSVSVSVSQSESSSSSEKIPRYRPKNHDNMVLLLENLPEDLTKQQLDCAFNEAAMEANVIPHEEISIINAFGQAYIKYCTVDYARKVLIYLKGKIQIGEHTLNVDFYDDTSGRQRRNRHELKNSLINQPPTSYDWICDKCGYENFAKRHKCNKCLNPRNINCKILSVMMAPPTGFTDDSICNTSLMIKAKSIADATDSDILDIFSPLAAVKDIRLVKNKVPKDPRMKEQKDFAFVEFFSVEDAENVYRHVTQNEVRLHGDQLIIQYSRNNRASRYEDHSKPFGFYPNSQFVIQPQGPLQQQIPSQIQSQLSSQANQSSQAQQPQDIIQQQQQPQMQIPLPIQMPMPIPSPIPIHQISQITPIQHTQSPQTQSIPQIPIQMPEVSIVQPIVQAPYQTAQLAQERIILKQEQKLTLSTPPMNLMSQLPPKIYTPKPQQQQQNPQQSQQQKKQQKIEETEEEVKSDKEDDQPSPLPTKSINKVQPQLTEAQIRKKAELELKKWEKQQQIKKPEVKVTPTKPIINQVEAQTRLILYICPICRKKFPNEEVMNYHSLNSEMHKQKLLQM</sequence>
<dbReference type="GO" id="GO:0003723">
    <property type="term" value="F:RNA binding"/>
    <property type="evidence" value="ECO:0007669"/>
    <property type="project" value="UniProtKB-UniRule"/>
</dbReference>
<dbReference type="CDD" id="cd00590">
    <property type="entry name" value="RRM_SF"/>
    <property type="match status" value="1"/>
</dbReference>
<dbReference type="InterPro" id="IPR001876">
    <property type="entry name" value="Znf_RanBP2"/>
</dbReference>
<evidence type="ECO:0000259" key="10">
    <source>
        <dbReference type="PROSITE" id="PS50199"/>
    </source>
</evidence>
<evidence type="ECO:0000256" key="8">
    <source>
        <dbReference type="SAM" id="MobiDB-lite"/>
    </source>
</evidence>
<dbReference type="AlphaFoldDB" id="A0A8S1NJ45"/>
<keyword evidence="3 7" id="KW-0863">Zinc-finger</keyword>
<feature type="compositionally biased region" description="Polar residues" evidence="8">
    <location>
        <begin position="552"/>
        <end position="563"/>
    </location>
</feature>
<dbReference type="PROSITE" id="PS01358">
    <property type="entry name" value="ZF_RANBP2_1"/>
    <property type="match status" value="1"/>
</dbReference>
<dbReference type="PANTHER" id="PTHR13948">
    <property type="entry name" value="RNA-BINDING PROTEIN"/>
    <property type="match status" value="1"/>
</dbReference>
<keyword evidence="6" id="KW-0694">RNA-binding</keyword>
<feature type="compositionally biased region" description="Basic and acidic residues" evidence="8">
    <location>
        <begin position="1"/>
        <end position="54"/>
    </location>
</feature>
<feature type="region of interest" description="Disordered" evidence="8">
    <location>
        <begin position="495"/>
        <end position="563"/>
    </location>
</feature>
<dbReference type="InterPro" id="IPR000504">
    <property type="entry name" value="RRM_dom"/>
</dbReference>
<accession>A0A8S1NJ45</accession>
<keyword evidence="12" id="KW-1185">Reference proteome</keyword>
<dbReference type="SMART" id="SM00360">
    <property type="entry name" value="RRM"/>
    <property type="match status" value="2"/>
</dbReference>
<feature type="region of interest" description="Disordered" evidence="8">
    <location>
        <begin position="1"/>
        <end position="103"/>
    </location>
</feature>
<organism evidence="11 12">
    <name type="scientific">Paramecium sonneborni</name>
    <dbReference type="NCBI Taxonomy" id="65129"/>
    <lineage>
        <taxon>Eukaryota</taxon>
        <taxon>Sar</taxon>
        <taxon>Alveolata</taxon>
        <taxon>Ciliophora</taxon>
        <taxon>Intramacronucleata</taxon>
        <taxon>Oligohymenophorea</taxon>
        <taxon>Peniculida</taxon>
        <taxon>Parameciidae</taxon>
        <taxon>Paramecium</taxon>
    </lineage>
</organism>
<dbReference type="PROSITE" id="PS50102">
    <property type="entry name" value="RRM"/>
    <property type="match status" value="1"/>
</dbReference>
<feature type="compositionally biased region" description="Low complexity" evidence="8">
    <location>
        <begin position="71"/>
        <end position="95"/>
    </location>
</feature>
<name>A0A8S1NJ45_9CILI</name>
<dbReference type="GO" id="GO:0005634">
    <property type="term" value="C:nucleus"/>
    <property type="evidence" value="ECO:0007669"/>
    <property type="project" value="UniProtKB-SubCell"/>
</dbReference>
<evidence type="ECO:0000256" key="5">
    <source>
        <dbReference type="ARBA" id="ARBA00023242"/>
    </source>
</evidence>
<dbReference type="GO" id="GO:0000398">
    <property type="term" value="P:mRNA splicing, via spliceosome"/>
    <property type="evidence" value="ECO:0007669"/>
    <property type="project" value="TreeGrafter"/>
</dbReference>
<evidence type="ECO:0000256" key="2">
    <source>
        <dbReference type="ARBA" id="ARBA00022723"/>
    </source>
</evidence>
<dbReference type="GO" id="GO:0008270">
    <property type="term" value="F:zinc ion binding"/>
    <property type="evidence" value="ECO:0007669"/>
    <property type="project" value="UniProtKB-KW"/>
</dbReference>
<feature type="compositionally biased region" description="Low complexity" evidence="8">
    <location>
        <begin position="505"/>
        <end position="527"/>
    </location>
</feature>
<evidence type="ECO:0000256" key="3">
    <source>
        <dbReference type="ARBA" id="ARBA00022771"/>
    </source>
</evidence>
<evidence type="ECO:0000313" key="11">
    <source>
        <dbReference type="EMBL" id="CAD8093197.1"/>
    </source>
</evidence>
<evidence type="ECO:0008006" key="13">
    <source>
        <dbReference type="Google" id="ProtNLM"/>
    </source>
</evidence>
<evidence type="ECO:0000259" key="9">
    <source>
        <dbReference type="PROSITE" id="PS50102"/>
    </source>
</evidence>
<feature type="compositionally biased region" description="Basic and acidic residues" evidence="8">
    <location>
        <begin position="530"/>
        <end position="543"/>
    </location>
</feature>
<evidence type="ECO:0000256" key="7">
    <source>
        <dbReference type="PROSITE-ProRule" id="PRU00322"/>
    </source>
</evidence>
<evidence type="ECO:0000313" key="12">
    <source>
        <dbReference type="Proteomes" id="UP000692954"/>
    </source>
</evidence>
<keyword evidence="2" id="KW-0479">Metal-binding</keyword>
<feature type="domain" description="RRM" evidence="9">
    <location>
        <begin position="262"/>
        <end position="348"/>
    </location>
</feature>
<dbReference type="OrthoDB" id="439808at2759"/>
<protein>
    <recommendedName>
        <fullName evidence="13">RNA-binding protein</fullName>
    </recommendedName>
</protein>
<feature type="compositionally biased region" description="Basic residues" evidence="8">
    <location>
        <begin position="55"/>
        <end position="69"/>
    </location>
</feature>
<keyword evidence="4" id="KW-0862">Zinc</keyword>
<feature type="domain" description="RanBP2-type" evidence="10">
    <location>
        <begin position="209"/>
        <end position="239"/>
    </location>
</feature>
<dbReference type="Pfam" id="PF00641">
    <property type="entry name" value="Zn_ribbon_RanBP"/>
    <property type="match status" value="1"/>
</dbReference>
<evidence type="ECO:0000256" key="4">
    <source>
        <dbReference type="ARBA" id="ARBA00022833"/>
    </source>
</evidence>
<evidence type="ECO:0000256" key="6">
    <source>
        <dbReference type="PROSITE-ProRule" id="PRU00176"/>
    </source>
</evidence>
<comment type="subcellular location">
    <subcellularLocation>
        <location evidence="1">Nucleus</location>
    </subcellularLocation>
</comment>
<proteinExistence type="predicted"/>
<dbReference type="Pfam" id="PF00076">
    <property type="entry name" value="RRM_1"/>
    <property type="match status" value="1"/>
</dbReference>
<keyword evidence="5" id="KW-0539">Nucleus</keyword>
<comment type="caution">
    <text evidence="11">The sequence shown here is derived from an EMBL/GenBank/DDBJ whole genome shotgun (WGS) entry which is preliminary data.</text>
</comment>